<evidence type="ECO:0000256" key="1">
    <source>
        <dbReference type="ARBA" id="ARBA00022729"/>
    </source>
</evidence>
<feature type="signal peptide" evidence="2">
    <location>
        <begin position="1"/>
        <end position="24"/>
    </location>
</feature>
<dbReference type="Pfam" id="PF04076">
    <property type="entry name" value="BOF"/>
    <property type="match status" value="1"/>
</dbReference>
<sequence>MKNTVIATIATIAALAIAPTVAMAKDHNHGQSSIQFNGPVTVEKVDELIKDSSMFTEKDVVVEGNLLRQTRADQFIFSDGSGEIMVELDDDIRLTTPIDQTTKVRLFGEFEGGSKPEIEVEHLVVM</sequence>
<dbReference type="SUPFAM" id="SSF101756">
    <property type="entry name" value="Hypothetical protein YgiW"/>
    <property type="match status" value="1"/>
</dbReference>
<feature type="chain" id="PRO_5042919001" evidence="2">
    <location>
        <begin position="25"/>
        <end position="126"/>
    </location>
</feature>
<dbReference type="InterPro" id="IPR005220">
    <property type="entry name" value="CarO-like"/>
</dbReference>
<evidence type="ECO:0000256" key="2">
    <source>
        <dbReference type="SAM" id="SignalP"/>
    </source>
</evidence>
<reference evidence="3" key="1">
    <citation type="submission" date="2023-02" db="EMBL/GenBank/DDBJ databases">
        <title>Isolation, identification, and genome analysis of Vibrio campbellii in the Penaeus vannamei larvae stage.</title>
        <authorList>
            <person name="Huang T."/>
            <person name="Zhang B."/>
        </authorList>
    </citation>
    <scope>NUCLEOTIDE SEQUENCE</scope>
    <source>
        <strain evidence="3">20220413_1</strain>
    </source>
</reference>
<proteinExistence type="predicted"/>
<dbReference type="EMBL" id="CP117989">
    <property type="protein sequence ID" value="WDG10181.1"/>
    <property type="molecule type" value="Genomic_DNA"/>
</dbReference>
<dbReference type="PANTHER" id="PTHR36571">
    <property type="entry name" value="PROTEIN YGIW"/>
    <property type="match status" value="1"/>
</dbReference>
<evidence type="ECO:0000313" key="4">
    <source>
        <dbReference type="Proteomes" id="UP001219537"/>
    </source>
</evidence>
<dbReference type="PANTHER" id="PTHR36571:SF1">
    <property type="entry name" value="PROTEIN YGIW"/>
    <property type="match status" value="1"/>
</dbReference>
<protein>
    <submittedName>
        <fullName evidence="3">NirD/YgiW/YdeI family stress tolerance protein</fullName>
    </submittedName>
</protein>
<dbReference type="NCBIfam" id="NF033674">
    <property type="entry name" value="stress_OB_fold"/>
    <property type="match status" value="1"/>
</dbReference>
<dbReference type="InterPro" id="IPR036700">
    <property type="entry name" value="BOBF_sf"/>
</dbReference>
<dbReference type="AlphaFoldDB" id="A0AAQ2Y2A9"/>
<organism evidence="3 4">
    <name type="scientific">Vibrio campbellii</name>
    <dbReference type="NCBI Taxonomy" id="680"/>
    <lineage>
        <taxon>Bacteria</taxon>
        <taxon>Pseudomonadati</taxon>
        <taxon>Pseudomonadota</taxon>
        <taxon>Gammaproteobacteria</taxon>
        <taxon>Vibrionales</taxon>
        <taxon>Vibrionaceae</taxon>
        <taxon>Vibrio</taxon>
    </lineage>
</organism>
<dbReference type="RefSeq" id="WP_274291355.1">
    <property type="nucleotide sequence ID" value="NZ_CP117989.1"/>
</dbReference>
<evidence type="ECO:0000313" key="3">
    <source>
        <dbReference type="EMBL" id="WDG10181.1"/>
    </source>
</evidence>
<gene>
    <name evidence="3" type="ORF">PUN50_22665</name>
</gene>
<keyword evidence="1 2" id="KW-0732">Signal</keyword>
<dbReference type="Proteomes" id="UP001219537">
    <property type="component" value="Chromosome 2"/>
</dbReference>
<accession>A0AAQ2Y2A9</accession>
<dbReference type="Gene3D" id="2.40.50.200">
    <property type="entry name" value="Bacterial OB-fold"/>
    <property type="match status" value="1"/>
</dbReference>
<name>A0AAQ2Y2A9_9VIBR</name>